<dbReference type="AlphaFoldDB" id="A0AAQ0KL40"/>
<dbReference type="InterPro" id="IPR003370">
    <property type="entry name" value="Chromate_transpt"/>
</dbReference>
<evidence type="ECO:0000256" key="4">
    <source>
        <dbReference type="ARBA" id="ARBA00022692"/>
    </source>
</evidence>
<feature type="transmembrane region" description="Helical" evidence="7">
    <location>
        <begin position="180"/>
        <end position="196"/>
    </location>
</feature>
<evidence type="ECO:0000256" key="2">
    <source>
        <dbReference type="ARBA" id="ARBA00005262"/>
    </source>
</evidence>
<evidence type="ECO:0000313" key="8">
    <source>
        <dbReference type="EMBL" id="REG45790.1"/>
    </source>
</evidence>
<evidence type="ECO:0000256" key="5">
    <source>
        <dbReference type="ARBA" id="ARBA00022989"/>
    </source>
</evidence>
<evidence type="ECO:0000256" key="7">
    <source>
        <dbReference type="SAM" id="Phobius"/>
    </source>
</evidence>
<dbReference type="InterPro" id="IPR052518">
    <property type="entry name" value="CHR_Transporter"/>
</dbReference>
<keyword evidence="9" id="KW-1185">Reference proteome</keyword>
<dbReference type="PANTHER" id="PTHR43663:SF1">
    <property type="entry name" value="CHROMATE TRANSPORTER"/>
    <property type="match status" value="1"/>
</dbReference>
<comment type="caution">
    <text evidence="8">The sequence shown here is derived from an EMBL/GenBank/DDBJ whole genome shotgun (WGS) entry which is preliminary data.</text>
</comment>
<dbReference type="GO" id="GO:0015109">
    <property type="term" value="F:chromate transmembrane transporter activity"/>
    <property type="evidence" value="ECO:0007669"/>
    <property type="project" value="InterPro"/>
</dbReference>
<keyword evidence="3" id="KW-1003">Cell membrane</keyword>
<dbReference type="Pfam" id="PF02417">
    <property type="entry name" value="Chromate_transp"/>
    <property type="match status" value="1"/>
</dbReference>
<keyword evidence="4 7" id="KW-0812">Transmembrane</keyword>
<dbReference type="GO" id="GO:0005886">
    <property type="term" value="C:plasma membrane"/>
    <property type="evidence" value="ECO:0007669"/>
    <property type="project" value="UniProtKB-SubCell"/>
</dbReference>
<evidence type="ECO:0000256" key="3">
    <source>
        <dbReference type="ARBA" id="ARBA00022475"/>
    </source>
</evidence>
<name>A0AAQ0KL40_PARVE</name>
<proteinExistence type="inferred from homology"/>
<dbReference type="EMBL" id="QUMX01000019">
    <property type="protein sequence ID" value="REG45790.1"/>
    <property type="molecule type" value="Genomic_DNA"/>
</dbReference>
<reference evidence="8 9" key="1">
    <citation type="submission" date="2018-08" db="EMBL/GenBank/DDBJ databases">
        <title>Genomic Encyclopedia of Archaeal and Bacterial Type Strains, Phase II (KMG-II): from individual species to whole genera.</title>
        <authorList>
            <person name="Goeker M."/>
        </authorList>
    </citation>
    <scope>NUCLEOTIDE SEQUENCE [LARGE SCALE GENOMIC DNA]</scope>
    <source>
        <strain evidence="8 9">DSM 582</strain>
    </source>
</reference>
<feature type="transmembrane region" description="Helical" evidence="7">
    <location>
        <begin position="52"/>
        <end position="71"/>
    </location>
</feature>
<evidence type="ECO:0000256" key="6">
    <source>
        <dbReference type="ARBA" id="ARBA00023136"/>
    </source>
</evidence>
<dbReference type="Proteomes" id="UP000256794">
    <property type="component" value="Unassembled WGS sequence"/>
</dbReference>
<comment type="similarity">
    <text evidence="2">Belongs to the chromate ion transporter (CHR) (TC 2.A.51) family.</text>
</comment>
<evidence type="ECO:0000256" key="1">
    <source>
        <dbReference type="ARBA" id="ARBA00004651"/>
    </source>
</evidence>
<feature type="transmembrane region" description="Helical" evidence="7">
    <location>
        <begin position="121"/>
        <end position="141"/>
    </location>
</feature>
<gene>
    <name evidence="8" type="ORF">ATH84_101958</name>
</gene>
<organism evidence="8 9">
    <name type="scientific">Paracoccus versutus</name>
    <name type="common">Thiobacillus versutus</name>
    <dbReference type="NCBI Taxonomy" id="34007"/>
    <lineage>
        <taxon>Bacteria</taxon>
        <taxon>Pseudomonadati</taxon>
        <taxon>Pseudomonadota</taxon>
        <taxon>Alphaproteobacteria</taxon>
        <taxon>Rhodobacterales</taxon>
        <taxon>Paracoccaceae</taxon>
        <taxon>Paracoccus</taxon>
    </lineage>
</organism>
<keyword evidence="5 7" id="KW-1133">Transmembrane helix</keyword>
<comment type="subcellular location">
    <subcellularLocation>
        <location evidence="1">Cell membrane</location>
        <topology evidence="1">Multi-pass membrane protein</topology>
    </subcellularLocation>
</comment>
<dbReference type="PANTHER" id="PTHR43663">
    <property type="entry name" value="CHROMATE TRANSPORT PROTEIN-RELATED"/>
    <property type="match status" value="1"/>
</dbReference>
<sequence>MRPFHPRALAGGWSRRTMARSRGHGLGEYRKMQHQMPGEAATSAEGVTPLKLFLGFASIGFVGFGGVMPWVRWLVVDRKSWCSAEEFDNLFALASFLPGGNVLGVSVMVGGRLAGRRGSLAAVLGLVAPPAVLVCLMAELYRRHQHLEAVQGMIGALASAAAGLIVAMGLRMVWPMRRSPRALAIVLVVVVAAGLLRLPLVWILLTILPASLLAARLVAR</sequence>
<feature type="transmembrane region" description="Helical" evidence="7">
    <location>
        <begin position="91"/>
        <end position="109"/>
    </location>
</feature>
<keyword evidence="6 7" id="KW-0472">Membrane</keyword>
<feature type="transmembrane region" description="Helical" evidence="7">
    <location>
        <begin position="153"/>
        <end position="173"/>
    </location>
</feature>
<protein>
    <submittedName>
        <fullName evidence="8">Chromate transporter</fullName>
    </submittedName>
</protein>
<accession>A0AAQ0KL40</accession>
<evidence type="ECO:0000313" key="9">
    <source>
        <dbReference type="Proteomes" id="UP000256794"/>
    </source>
</evidence>